<feature type="transmembrane region" description="Helical" evidence="10">
    <location>
        <begin position="77"/>
        <end position="97"/>
    </location>
</feature>
<reference evidence="12 13" key="1">
    <citation type="submission" date="2022-12" db="EMBL/GenBank/DDBJ databases">
        <title>Chromosome-level genome of Tegillarca granosa.</title>
        <authorList>
            <person name="Kim J."/>
        </authorList>
    </citation>
    <scope>NUCLEOTIDE SEQUENCE [LARGE SCALE GENOMIC DNA]</scope>
    <source>
        <strain evidence="12">Teg-2019</strain>
        <tissue evidence="12">Adductor muscle</tissue>
    </source>
</reference>
<comment type="subcellular location">
    <subcellularLocation>
        <location evidence="1">Cell membrane</location>
        <topology evidence="1">Multi-pass membrane protein</topology>
    </subcellularLocation>
</comment>
<evidence type="ECO:0000256" key="6">
    <source>
        <dbReference type="ARBA" id="ARBA00023136"/>
    </source>
</evidence>
<feature type="transmembrane region" description="Helical" evidence="10">
    <location>
        <begin position="159"/>
        <end position="181"/>
    </location>
</feature>
<dbReference type="Gene3D" id="1.20.1070.10">
    <property type="entry name" value="Rhodopsin 7-helix transmembrane proteins"/>
    <property type="match status" value="1"/>
</dbReference>
<dbReference type="CDD" id="cd00637">
    <property type="entry name" value="7tm_classA_rhodopsin-like"/>
    <property type="match status" value="1"/>
</dbReference>
<evidence type="ECO:0000256" key="5">
    <source>
        <dbReference type="ARBA" id="ARBA00023040"/>
    </source>
</evidence>
<dbReference type="PANTHER" id="PTHR24228:SF75">
    <property type="entry name" value="G-PROTEIN COUPLED RECEPTORS FAMILY 1 PROFILE DOMAIN-CONTAINING PROTEIN"/>
    <property type="match status" value="1"/>
</dbReference>
<sequence>MELESIFEVILSRHREKSGQENVTLETIHTDYLRTEPLISIIYIVVIVITAVIGLFGNILIIGAVCVHRKLRTTGNLFIVNLAIADLVVVSIIQPFTIIGVVSGPQFFINREELCHLVSTICVMSCASSMITLSAIALNRYIFVCKNKYYDTIYTSRTTPLMCIGIYLIVFLTDLPNFLGWGGHTYDFKTMGCSFDRLASLSYTLFLSITIYWIPFILVMFCYIAIYLYVRKTRKLLKTTLDKSSSSNDLLLEARRQENIRMVRTFFIVVVCFLLCWTPYDLLILVDRNDSAPKLLYVILLAIGHSNSSLNSILYGATNKRFRKGYKQFLCMVFCGQNGEQYNSSPLVASYASTHSNYNANTCAANGKLGKSTSSLNVSNSKLNKVEKEQRYS</sequence>
<keyword evidence="3 9" id="KW-0812">Transmembrane</keyword>
<dbReference type="SUPFAM" id="SSF81321">
    <property type="entry name" value="Family A G protein-coupled receptor-like"/>
    <property type="match status" value="1"/>
</dbReference>
<keyword evidence="4 10" id="KW-1133">Transmembrane helix</keyword>
<dbReference type="EMBL" id="JARBDR010000440">
    <property type="protein sequence ID" value="KAJ8312735.1"/>
    <property type="molecule type" value="Genomic_DNA"/>
</dbReference>
<evidence type="ECO:0000256" key="8">
    <source>
        <dbReference type="ARBA" id="ARBA00023224"/>
    </source>
</evidence>
<protein>
    <recommendedName>
        <fullName evidence="11">G-protein coupled receptors family 1 profile domain-containing protein</fullName>
    </recommendedName>
</protein>
<feature type="transmembrane region" description="Helical" evidence="10">
    <location>
        <begin position="201"/>
        <end position="230"/>
    </location>
</feature>
<evidence type="ECO:0000256" key="9">
    <source>
        <dbReference type="RuleBase" id="RU000688"/>
    </source>
</evidence>
<feature type="transmembrane region" description="Helical" evidence="10">
    <location>
        <begin position="41"/>
        <end position="65"/>
    </location>
</feature>
<dbReference type="PANTHER" id="PTHR24228">
    <property type="entry name" value="B2 BRADYKININ RECEPTOR/ANGIOTENSIN II RECEPTOR"/>
    <property type="match status" value="1"/>
</dbReference>
<accession>A0ABQ9FAT5</accession>
<evidence type="ECO:0000256" key="1">
    <source>
        <dbReference type="ARBA" id="ARBA00004651"/>
    </source>
</evidence>
<dbReference type="PROSITE" id="PS00237">
    <property type="entry name" value="G_PROTEIN_RECEP_F1_1"/>
    <property type="match status" value="1"/>
</dbReference>
<evidence type="ECO:0000256" key="3">
    <source>
        <dbReference type="ARBA" id="ARBA00022692"/>
    </source>
</evidence>
<evidence type="ECO:0000256" key="10">
    <source>
        <dbReference type="SAM" id="Phobius"/>
    </source>
</evidence>
<keyword evidence="2" id="KW-1003">Cell membrane</keyword>
<dbReference type="SMART" id="SM01381">
    <property type="entry name" value="7TM_GPCR_Srsx"/>
    <property type="match status" value="1"/>
</dbReference>
<proteinExistence type="inferred from homology"/>
<evidence type="ECO:0000256" key="7">
    <source>
        <dbReference type="ARBA" id="ARBA00023170"/>
    </source>
</evidence>
<evidence type="ECO:0000256" key="4">
    <source>
        <dbReference type="ARBA" id="ARBA00022989"/>
    </source>
</evidence>
<keyword evidence="5 9" id="KW-0297">G-protein coupled receptor</keyword>
<keyword evidence="6 10" id="KW-0472">Membrane</keyword>
<organism evidence="12 13">
    <name type="scientific">Tegillarca granosa</name>
    <name type="common">Malaysian cockle</name>
    <name type="synonym">Anadara granosa</name>
    <dbReference type="NCBI Taxonomy" id="220873"/>
    <lineage>
        <taxon>Eukaryota</taxon>
        <taxon>Metazoa</taxon>
        <taxon>Spiralia</taxon>
        <taxon>Lophotrochozoa</taxon>
        <taxon>Mollusca</taxon>
        <taxon>Bivalvia</taxon>
        <taxon>Autobranchia</taxon>
        <taxon>Pteriomorphia</taxon>
        <taxon>Arcoida</taxon>
        <taxon>Arcoidea</taxon>
        <taxon>Arcidae</taxon>
        <taxon>Tegillarca</taxon>
    </lineage>
</organism>
<comment type="similarity">
    <text evidence="9">Belongs to the G-protein coupled receptor 1 family.</text>
</comment>
<comment type="caution">
    <text evidence="12">The sequence shown here is derived from an EMBL/GenBank/DDBJ whole genome shotgun (WGS) entry which is preliminary data.</text>
</comment>
<feature type="domain" description="G-protein coupled receptors family 1 profile" evidence="11">
    <location>
        <begin position="57"/>
        <end position="315"/>
    </location>
</feature>
<dbReference type="PROSITE" id="PS50262">
    <property type="entry name" value="G_PROTEIN_RECEP_F1_2"/>
    <property type="match status" value="1"/>
</dbReference>
<feature type="transmembrane region" description="Helical" evidence="10">
    <location>
        <begin position="117"/>
        <end position="138"/>
    </location>
</feature>
<feature type="transmembrane region" description="Helical" evidence="10">
    <location>
        <begin position="262"/>
        <end position="280"/>
    </location>
</feature>
<evidence type="ECO:0000256" key="2">
    <source>
        <dbReference type="ARBA" id="ARBA00022475"/>
    </source>
</evidence>
<evidence type="ECO:0000313" key="12">
    <source>
        <dbReference type="EMBL" id="KAJ8312735.1"/>
    </source>
</evidence>
<keyword evidence="7 9" id="KW-0675">Receptor</keyword>
<keyword evidence="8 9" id="KW-0807">Transducer</keyword>
<keyword evidence="13" id="KW-1185">Reference proteome</keyword>
<gene>
    <name evidence="12" type="ORF">KUTeg_010108</name>
</gene>
<dbReference type="InterPro" id="IPR000276">
    <property type="entry name" value="GPCR_Rhodpsn"/>
</dbReference>
<dbReference type="Pfam" id="PF00001">
    <property type="entry name" value="7tm_1"/>
    <property type="match status" value="1"/>
</dbReference>
<name>A0ABQ9FAT5_TEGGR</name>
<dbReference type="PRINTS" id="PR00237">
    <property type="entry name" value="GPCRRHODOPSN"/>
</dbReference>
<dbReference type="InterPro" id="IPR017452">
    <property type="entry name" value="GPCR_Rhodpsn_7TM"/>
</dbReference>
<dbReference type="Proteomes" id="UP001217089">
    <property type="component" value="Unassembled WGS sequence"/>
</dbReference>
<evidence type="ECO:0000259" key="11">
    <source>
        <dbReference type="PROSITE" id="PS50262"/>
    </source>
</evidence>
<feature type="transmembrane region" description="Helical" evidence="10">
    <location>
        <begin position="295"/>
        <end position="317"/>
    </location>
</feature>
<evidence type="ECO:0000313" key="13">
    <source>
        <dbReference type="Proteomes" id="UP001217089"/>
    </source>
</evidence>